<evidence type="ECO:0000259" key="10">
    <source>
        <dbReference type="PROSITE" id="PS51779"/>
    </source>
</evidence>
<feature type="domain" description="POTRA" evidence="10">
    <location>
        <begin position="108"/>
        <end position="179"/>
    </location>
</feature>
<dbReference type="EMBL" id="JAEDXU010000001">
    <property type="protein sequence ID" value="MBP1045391.1"/>
    <property type="molecule type" value="Genomic_DNA"/>
</dbReference>
<gene>
    <name evidence="8" type="primary">divIB</name>
    <name evidence="11" type="ORF">I6N96_03815</name>
</gene>
<keyword evidence="12" id="KW-1185">Reference proteome</keyword>
<organism evidence="11 12">
    <name type="scientific">Enterococcus larvae</name>
    <dbReference type="NCBI Taxonomy" id="2794352"/>
    <lineage>
        <taxon>Bacteria</taxon>
        <taxon>Bacillati</taxon>
        <taxon>Bacillota</taxon>
        <taxon>Bacilli</taxon>
        <taxon>Lactobacillales</taxon>
        <taxon>Enterococcaceae</taxon>
        <taxon>Enterococcus</taxon>
    </lineage>
</organism>
<dbReference type="InterPro" id="IPR005548">
    <property type="entry name" value="Cell_div_FtsQ/DivIB_C"/>
</dbReference>
<keyword evidence="2 8" id="KW-1003">Cell membrane</keyword>
<feature type="region of interest" description="Disordered" evidence="9">
    <location>
        <begin position="1"/>
        <end position="62"/>
    </location>
</feature>
<evidence type="ECO:0000313" key="11">
    <source>
        <dbReference type="EMBL" id="MBP1045391.1"/>
    </source>
</evidence>
<dbReference type="InterPro" id="IPR026580">
    <property type="entry name" value="DivIB"/>
</dbReference>
<evidence type="ECO:0000256" key="6">
    <source>
        <dbReference type="ARBA" id="ARBA00023136"/>
    </source>
</evidence>
<dbReference type="PANTHER" id="PTHR37820">
    <property type="entry name" value="CELL DIVISION PROTEIN DIVIB"/>
    <property type="match status" value="1"/>
</dbReference>
<sequence>MTPWQKENLEYMRNQGDTPIWHPEKRADEEKEEVPDSEEENVKEELAEETQDQNDELETPQSTYESFADRLPNVKKVRNTRLIRRLSFIISISAIAILILCYFVSPLSKLSGVTVTGNENVDSQAVITDSKLAIDGSLWTQYFDRSANEKNIEKKFPRVKQASVSLNGINSFKITIQEYKVLAVDYLDGFYYPILENGKVLTDKLDNPISGMPVFANFEDEKYIKSLMESYNGLPDELKEQISEIKYSPSESNKELITLYMKDTNQVIVNISQLVEKMNYYSQVSGQMTEPGVIDMEVGIFSYSHKKETENSDTSESTADSSLTAEEGQ</sequence>
<protein>
    <recommendedName>
        <fullName evidence="8">Cell division protein DivIB</fullName>
    </recommendedName>
</protein>
<evidence type="ECO:0000256" key="8">
    <source>
        <dbReference type="HAMAP-Rule" id="MF_00912"/>
    </source>
</evidence>
<proteinExistence type="inferred from homology"/>
<comment type="function">
    <text evidence="8">Cell division protein that may be involved in stabilizing or promoting the assembly of the division complex.</text>
</comment>
<dbReference type="Gene3D" id="3.40.50.10960">
    <property type="match status" value="1"/>
</dbReference>
<comment type="similarity">
    <text evidence="8">Belongs to the FtsQ/DivIB family. DivIB subfamily.</text>
</comment>
<evidence type="ECO:0000256" key="9">
    <source>
        <dbReference type="SAM" id="MobiDB-lite"/>
    </source>
</evidence>
<dbReference type="PROSITE" id="PS51779">
    <property type="entry name" value="POTRA"/>
    <property type="match status" value="1"/>
</dbReference>
<evidence type="ECO:0000256" key="7">
    <source>
        <dbReference type="ARBA" id="ARBA00023306"/>
    </source>
</evidence>
<evidence type="ECO:0000256" key="5">
    <source>
        <dbReference type="ARBA" id="ARBA00022989"/>
    </source>
</evidence>
<keyword evidence="4 8" id="KW-0812">Transmembrane</keyword>
<dbReference type="Proteomes" id="UP000673375">
    <property type="component" value="Unassembled WGS sequence"/>
</dbReference>
<feature type="region of interest" description="Disordered" evidence="9">
    <location>
        <begin position="305"/>
        <end position="329"/>
    </location>
</feature>
<keyword evidence="7 8" id="KW-0131">Cell cycle</keyword>
<evidence type="ECO:0000256" key="4">
    <source>
        <dbReference type="ARBA" id="ARBA00022692"/>
    </source>
</evidence>
<comment type="subcellular location">
    <subcellularLocation>
        <location evidence="8">Cell membrane</location>
        <topology evidence="8">Single-pass type II membrane protein</topology>
    </subcellularLocation>
    <subcellularLocation>
        <location evidence="1">Membrane</location>
    </subcellularLocation>
    <text evidence="8">Localizes to the division septum.</text>
</comment>
<accession>A0ABS4CFH4</accession>
<evidence type="ECO:0000256" key="1">
    <source>
        <dbReference type="ARBA" id="ARBA00004370"/>
    </source>
</evidence>
<evidence type="ECO:0000256" key="2">
    <source>
        <dbReference type="ARBA" id="ARBA00022475"/>
    </source>
</evidence>
<feature type="compositionally biased region" description="Acidic residues" evidence="9">
    <location>
        <begin position="30"/>
        <end position="58"/>
    </location>
</feature>
<keyword evidence="3 8" id="KW-0132">Cell division</keyword>
<keyword evidence="5 8" id="KW-1133">Transmembrane helix</keyword>
<evidence type="ECO:0000313" key="12">
    <source>
        <dbReference type="Proteomes" id="UP000673375"/>
    </source>
</evidence>
<reference evidence="11 12" key="1">
    <citation type="submission" date="2020-12" db="EMBL/GenBank/DDBJ databases">
        <title>Vagococcus allomyrinae sp. nov. and Enterococcus lavae sp. nov., isolated from the larvae of Allomyrina dichotoma.</title>
        <authorList>
            <person name="Lee S.D."/>
        </authorList>
    </citation>
    <scope>NUCLEOTIDE SEQUENCE [LARGE SCALE GENOMIC DNA]</scope>
    <source>
        <strain evidence="11 12">BWM-S5</strain>
    </source>
</reference>
<dbReference type="InterPro" id="IPR050487">
    <property type="entry name" value="FtsQ_DivIB"/>
</dbReference>
<comment type="caution">
    <text evidence="11">The sequence shown here is derived from an EMBL/GenBank/DDBJ whole genome shotgun (WGS) entry which is preliminary data.</text>
</comment>
<feature type="compositionally biased region" description="Polar residues" evidence="9">
    <location>
        <begin position="312"/>
        <end position="329"/>
    </location>
</feature>
<feature type="transmembrane region" description="Helical" evidence="8">
    <location>
        <begin position="86"/>
        <end position="105"/>
    </location>
</feature>
<dbReference type="Pfam" id="PF08478">
    <property type="entry name" value="POTRA_1"/>
    <property type="match status" value="1"/>
</dbReference>
<dbReference type="InterPro" id="IPR013685">
    <property type="entry name" value="POTRA_FtsQ_type"/>
</dbReference>
<evidence type="ECO:0000256" key="3">
    <source>
        <dbReference type="ARBA" id="ARBA00022618"/>
    </source>
</evidence>
<dbReference type="PANTHER" id="PTHR37820:SF1">
    <property type="entry name" value="CELL DIVISION PROTEIN FTSQ"/>
    <property type="match status" value="1"/>
</dbReference>
<dbReference type="InterPro" id="IPR034746">
    <property type="entry name" value="POTRA"/>
</dbReference>
<dbReference type="Pfam" id="PF03799">
    <property type="entry name" value="FtsQ_DivIB_C"/>
    <property type="match status" value="1"/>
</dbReference>
<keyword evidence="6 8" id="KW-0472">Membrane</keyword>
<dbReference type="HAMAP" id="MF_00912">
    <property type="entry name" value="DivIB"/>
    <property type="match status" value="1"/>
</dbReference>
<name>A0ABS4CFH4_9ENTE</name>